<dbReference type="FunFam" id="3.40.630.10:FF:000040">
    <property type="entry name" value="zinc carboxypeptidase"/>
    <property type="match status" value="1"/>
</dbReference>
<evidence type="ECO:0000256" key="11">
    <source>
        <dbReference type="ARBA" id="ARBA00023157"/>
    </source>
</evidence>
<keyword evidence="5" id="KW-0121">Carboxypeptidase</keyword>
<keyword evidence="16" id="KW-1185">Reference proteome</keyword>
<comment type="cofactor">
    <cofactor evidence="1">
        <name>Zn(2+)</name>
        <dbReference type="ChEBI" id="CHEBI:29105"/>
    </cofactor>
</comment>
<dbReference type="PANTHER" id="PTHR11705">
    <property type="entry name" value="PROTEASE FAMILY M14 CARBOXYPEPTIDASE A,B"/>
    <property type="match status" value="1"/>
</dbReference>
<feature type="non-terminal residue" evidence="15">
    <location>
        <position position="335"/>
    </location>
</feature>
<comment type="function">
    <text evidence="12">Involved in the digestion of the blood meal.</text>
</comment>
<dbReference type="InterPro" id="IPR000834">
    <property type="entry name" value="Peptidase_M14"/>
</dbReference>
<evidence type="ECO:0000256" key="1">
    <source>
        <dbReference type="ARBA" id="ARBA00001947"/>
    </source>
</evidence>
<evidence type="ECO:0000313" key="15">
    <source>
        <dbReference type="EMBL" id="KAF2900585.1"/>
    </source>
</evidence>
<dbReference type="SUPFAM" id="SSF54897">
    <property type="entry name" value="Protease propeptides/inhibitors"/>
    <property type="match status" value="1"/>
</dbReference>
<evidence type="ECO:0000313" key="16">
    <source>
        <dbReference type="Proteomes" id="UP000801492"/>
    </source>
</evidence>
<evidence type="ECO:0000256" key="5">
    <source>
        <dbReference type="ARBA" id="ARBA00022645"/>
    </source>
</evidence>
<dbReference type="InterPro" id="IPR057246">
    <property type="entry name" value="CARBOXYPEPT_ZN_1"/>
</dbReference>
<name>A0A8K0GDE6_IGNLU</name>
<feature type="active site" description="Proton donor/acceptor" evidence="13">
    <location>
        <position position="308"/>
    </location>
</feature>
<dbReference type="GO" id="GO:0004181">
    <property type="term" value="F:metallocarboxypeptidase activity"/>
    <property type="evidence" value="ECO:0007669"/>
    <property type="project" value="InterPro"/>
</dbReference>
<keyword evidence="4" id="KW-0964">Secreted</keyword>
<dbReference type="EMBL" id="VTPC01002108">
    <property type="protein sequence ID" value="KAF2900585.1"/>
    <property type="molecule type" value="Genomic_DNA"/>
</dbReference>
<evidence type="ECO:0000256" key="9">
    <source>
        <dbReference type="ARBA" id="ARBA00022833"/>
    </source>
</evidence>
<keyword evidence="10" id="KW-0482">Metalloprotease</keyword>
<keyword evidence="7" id="KW-0479">Metal-binding</keyword>
<dbReference type="PROSITE" id="PS00133">
    <property type="entry name" value="CARBOXYPEPT_ZN_2"/>
    <property type="match status" value="1"/>
</dbReference>
<dbReference type="SMART" id="SM00631">
    <property type="entry name" value="Zn_pept"/>
    <property type="match status" value="1"/>
</dbReference>
<dbReference type="PANTHER" id="PTHR11705:SF153">
    <property type="entry name" value="ZINC CARBOXYPEPTIDASE A 1-LIKE PROTEIN"/>
    <property type="match status" value="1"/>
</dbReference>
<evidence type="ECO:0000256" key="4">
    <source>
        <dbReference type="ARBA" id="ARBA00022525"/>
    </source>
</evidence>
<dbReference type="InterPro" id="IPR057247">
    <property type="entry name" value="CARBOXYPEPT_ZN_2"/>
</dbReference>
<feature type="domain" description="Peptidase M14" evidence="14">
    <location>
        <begin position="50"/>
        <end position="335"/>
    </location>
</feature>
<gene>
    <name evidence="15" type="ORF">ILUMI_05602</name>
</gene>
<comment type="similarity">
    <text evidence="3 13">Belongs to the peptidase M14 family.</text>
</comment>
<dbReference type="Gene3D" id="3.40.630.10">
    <property type="entry name" value="Zn peptidases"/>
    <property type="match status" value="1"/>
</dbReference>
<keyword evidence="11" id="KW-1015">Disulfide bond</keyword>
<evidence type="ECO:0000256" key="7">
    <source>
        <dbReference type="ARBA" id="ARBA00022723"/>
    </source>
</evidence>
<dbReference type="Pfam" id="PF00246">
    <property type="entry name" value="Peptidase_M14"/>
    <property type="match status" value="1"/>
</dbReference>
<organism evidence="15 16">
    <name type="scientific">Ignelater luminosus</name>
    <name type="common">Cucubano</name>
    <name type="synonym">Pyrophorus luminosus</name>
    <dbReference type="NCBI Taxonomy" id="2038154"/>
    <lineage>
        <taxon>Eukaryota</taxon>
        <taxon>Metazoa</taxon>
        <taxon>Ecdysozoa</taxon>
        <taxon>Arthropoda</taxon>
        <taxon>Hexapoda</taxon>
        <taxon>Insecta</taxon>
        <taxon>Pterygota</taxon>
        <taxon>Neoptera</taxon>
        <taxon>Endopterygota</taxon>
        <taxon>Coleoptera</taxon>
        <taxon>Polyphaga</taxon>
        <taxon>Elateriformia</taxon>
        <taxon>Elateroidea</taxon>
        <taxon>Elateridae</taxon>
        <taxon>Agrypninae</taxon>
        <taxon>Pyrophorini</taxon>
        <taxon>Ignelater</taxon>
    </lineage>
</organism>
<keyword evidence="6" id="KW-0645">Protease</keyword>
<dbReference type="PROSITE" id="PS52035">
    <property type="entry name" value="PEPTIDASE_M14"/>
    <property type="match status" value="1"/>
</dbReference>
<evidence type="ECO:0000256" key="13">
    <source>
        <dbReference type="PROSITE-ProRule" id="PRU01379"/>
    </source>
</evidence>
<evidence type="ECO:0000256" key="2">
    <source>
        <dbReference type="ARBA" id="ARBA00004613"/>
    </source>
</evidence>
<dbReference type="CDD" id="cd03860">
    <property type="entry name" value="M14_CP_A-B_like"/>
    <property type="match status" value="1"/>
</dbReference>
<evidence type="ECO:0000256" key="8">
    <source>
        <dbReference type="ARBA" id="ARBA00022801"/>
    </source>
</evidence>
<proteinExistence type="inferred from homology"/>
<dbReference type="AlphaFoldDB" id="A0A8K0GDE6"/>
<dbReference type="GO" id="GO:0008270">
    <property type="term" value="F:zinc ion binding"/>
    <property type="evidence" value="ECO:0007669"/>
    <property type="project" value="InterPro"/>
</dbReference>
<dbReference type="PRINTS" id="PR00765">
    <property type="entry name" value="CRBOXYPTASEA"/>
</dbReference>
<accession>A0A8K0GDE6</accession>
<dbReference type="SUPFAM" id="SSF53187">
    <property type="entry name" value="Zn-dependent exopeptidases"/>
    <property type="match status" value="1"/>
</dbReference>
<evidence type="ECO:0000256" key="12">
    <source>
        <dbReference type="ARBA" id="ARBA00057299"/>
    </source>
</evidence>
<evidence type="ECO:0000256" key="3">
    <source>
        <dbReference type="ARBA" id="ARBA00005988"/>
    </source>
</evidence>
<evidence type="ECO:0000256" key="10">
    <source>
        <dbReference type="ARBA" id="ARBA00023049"/>
    </source>
</evidence>
<dbReference type="OrthoDB" id="3626597at2759"/>
<keyword evidence="9" id="KW-0862">Zinc</keyword>
<evidence type="ECO:0000259" key="14">
    <source>
        <dbReference type="PROSITE" id="PS52035"/>
    </source>
</evidence>
<dbReference type="GO" id="GO:0005615">
    <property type="term" value="C:extracellular space"/>
    <property type="evidence" value="ECO:0007669"/>
    <property type="project" value="TreeGrafter"/>
</dbReference>
<comment type="caution">
    <text evidence="15">The sequence shown here is derived from an EMBL/GenBank/DDBJ whole genome shotgun (WGS) entry which is preliminary data.</text>
</comment>
<protein>
    <recommendedName>
        <fullName evidence="14">Peptidase M14 domain-containing protein</fullName>
    </recommendedName>
</protein>
<keyword evidence="8" id="KW-0378">Hydrolase</keyword>
<sequence>MVPSHLKYNFLDLLTLRQLEAQLWIEDVQQLIDNERSQVSRNSEEFNWKDYYTLESIYAWMDSLAEKYPNIVTSLIGGQSYEGREIRGVKLSFGPGRKGVFIEGGIHAREWISPATVTYLLNELLTSTNSTIREVVESRDWYIFPSVNPDGYVYTLKDRMWRKTRQPYGTCYGADPNRNWNYHWMDGGASDNPCSQTFAGRAPFSEIEIKTLADYISGIADNLDTVLTFHSYSQLFLIPFGHRGMEVPENNEELHRIGKAAADSLRVRHGTSYGVGNIPQVLFQFTSGSTVDWTKGTYRHICIVFAYELRDKGRYGFVLPPEQIIPTGEETLDSL</sequence>
<dbReference type="PROSITE" id="PS00132">
    <property type="entry name" value="CARBOXYPEPT_ZN_1"/>
    <property type="match status" value="1"/>
</dbReference>
<dbReference type="Proteomes" id="UP000801492">
    <property type="component" value="Unassembled WGS sequence"/>
</dbReference>
<dbReference type="GO" id="GO:0006508">
    <property type="term" value="P:proteolysis"/>
    <property type="evidence" value="ECO:0007669"/>
    <property type="project" value="UniProtKB-KW"/>
</dbReference>
<comment type="subcellular location">
    <subcellularLocation>
        <location evidence="2">Secreted</location>
    </subcellularLocation>
</comment>
<evidence type="ECO:0000256" key="6">
    <source>
        <dbReference type="ARBA" id="ARBA00022670"/>
    </source>
</evidence>
<reference evidence="15" key="1">
    <citation type="submission" date="2019-08" db="EMBL/GenBank/DDBJ databases">
        <title>The genome of the North American firefly Photinus pyralis.</title>
        <authorList>
            <consortium name="Photinus pyralis genome working group"/>
            <person name="Fallon T.R."/>
            <person name="Sander Lower S.E."/>
            <person name="Weng J.-K."/>
        </authorList>
    </citation>
    <scope>NUCLEOTIDE SEQUENCE</scope>
    <source>
        <strain evidence="15">TRF0915ILg1</strain>
        <tissue evidence="15">Whole body</tissue>
    </source>
</reference>